<dbReference type="SUPFAM" id="SSF47616">
    <property type="entry name" value="GST C-terminal domain-like"/>
    <property type="match status" value="1"/>
</dbReference>
<evidence type="ECO:0000313" key="3">
    <source>
        <dbReference type="Proteomes" id="UP000270296"/>
    </source>
</evidence>
<dbReference type="InterPro" id="IPR004046">
    <property type="entry name" value="GST_C"/>
</dbReference>
<evidence type="ECO:0000259" key="1">
    <source>
        <dbReference type="Pfam" id="PF14497"/>
    </source>
</evidence>
<dbReference type="WBParaSite" id="SBAD_0000066101-mRNA-1">
    <property type="protein sequence ID" value="SBAD_0000066101-mRNA-1"/>
    <property type="gene ID" value="SBAD_0000066101"/>
</dbReference>
<evidence type="ECO:0000313" key="4">
    <source>
        <dbReference type="WBParaSite" id="SBAD_0000066101-mRNA-1"/>
    </source>
</evidence>
<reference evidence="4" key="1">
    <citation type="submission" date="2016-06" db="UniProtKB">
        <authorList>
            <consortium name="WormBaseParasite"/>
        </authorList>
    </citation>
    <scope>IDENTIFICATION</scope>
</reference>
<feature type="domain" description="Glutathione S-transferase C-terminal" evidence="1">
    <location>
        <begin position="108"/>
        <end position="192"/>
    </location>
</feature>
<reference evidence="2 3" key="2">
    <citation type="submission" date="2018-11" db="EMBL/GenBank/DDBJ databases">
        <authorList>
            <consortium name="Pathogen Informatics"/>
        </authorList>
    </citation>
    <scope>NUCLEOTIDE SEQUENCE [LARGE SCALE GENOMIC DNA]</scope>
</reference>
<organism evidence="4">
    <name type="scientific">Soboliphyme baturini</name>
    <dbReference type="NCBI Taxonomy" id="241478"/>
    <lineage>
        <taxon>Eukaryota</taxon>
        <taxon>Metazoa</taxon>
        <taxon>Ecdysozoa</taxon>
        <taxon>Nematoda</taxon>
        <taxon>Enoplea</taxon>
        <taxon>Dorylaimia</taxon>
        <taxon>Dioctophymatida</taxon>
        <taxon>Dioctophymatoidea</taxon>
        <taxon>Soboliphymatidae</taxon>
        <taxon>Soboliphyme</taxon>
    </lineage>
</organism>
<accession>A0A183IAJ4</accession>
<dbReference type="Proteomes" id="UP000270296">
    <property type="component" value="Unassembled WGS sequence"/>
</dbReference>
<dbReference type="OrthoDB" id="414243at2759"/>
<dbReference type="AlphaFoldDB" id="A0A183IAJ4"/>
<dbReference type="EMBL" id="UZAM01002444">
    <property type="protein sequence ID" value="VDO86221.1"/>
    <property type="molecule type" value="Genomic_DNA"/>
</dbReference>
<dbReference type="Pfam" id="PF14497">
    <property type="entry name" value="GST_C_3"/>
    <property type="match status" value="1"/>
</dbReference>
<protein>
    <submittedName>
        <fullName evidence="4">GST_C domain-containing protein</fullName>
    </submittedName>
</protein>
<sequence>MENSSCEEQLSTFSIYGGLLPWGRQIESRQISDSDRGRVPEIQGLSYFGSILQRHAEIDTEIRNWRSKAWFKWREVRPLLLYRAEDFCYSQEIRAMAELGGTANAQMDEDTWKEFYELSLRPFLIQYRKFLDHGNSRYLLGPRLTYADIALAETLSLLTECYNTAALYELEDLEFFMKRVFDFPVIKQYVANHVC</sequence>
<keyword evidence="3" id="KW-1185">Reference proteome</keyword>
<evidence type="ECO:0000313" key="2">
    <source>
        <dbReference type="EMBL" id="VDO86221.1"/>
    </source>
</evidence>
<gene>
    <name evidence="2" type="ORF">SBAD_LOCUS638</name>
</gene>
<proteinExistence type="predicted"/>
<dbReference type="Gene3D" id="1.20.1050.130">
    <property type="match status" value="1"/>
</dbReference>
<dbReference type="InterPro" id="IPR036282">
    <property type="entry name" value="Glutathione-S-Trfase_C_sf"/>
</dbReference>
<name>A0A183IAJ4_9BILA</name>